<evidence type="ECO:0000256" key="2">
    <source>
        <dbReference type="SAM" id="Phobius"/>
    </source>
</evidence>
<evidence type="ECO:0000313" key="4">
    <source>
        <dbReference type="EMBL" id="MBB5069218.1"/>
    </source>
</evidence>
<protein>
    <submittedName>
        <fullName evidence="4">Lipopolysaccharide/colanic/teichoic acid biosynthesis glycosyltransferase</fullName>
    </submittedName>
</protein>
<dbReference type="Proteomes" id="UP000580474">
    <property type="component" value="Unassembled WGS sequence"/>
</dbReference>
<dbReference type="PANTHER" id="PTHR30576:SF0">
    <property type="entry name" value="UNDECAPRENYL-PHOSPHATE N-ACETYLGALACTOSAMINYL 1-PHOSPHATE TRANSFERASE-RELATED"/>
    <property type="match status" value="1"/>
</dbReference>
<dbReference type="Gene3D" id="3.40.50.720">
    <property type="entry name" value="NAD(P)-binding Rossmann-like Domain"/>
    <property type="match status" value="1"/>
</dbReference>
<keyword evidence="2" id="KW-1133">Transmembrane helix</keyword>
<gene>
    <name evidence="4" type="ORF">BJ969_002306</name>
</gene>
<proteinExistence type="inferred from homology"/>
<dbReference type="Pfam" id="PF02397">
    <property type="entry name" value="Bac_transf"/>
    <property type="match status" value="1"/>
</dbReference>
<organism evidence="4 5">
    <name type="scientific">Saccharopolyspora gloriosae</name>
    <dbReference type="NCBI Taxonomy" id="455344"/>
    <lineage>
        <taxon>Bacteria</taxon>
        <taxon>Bacillati</taxon>
        <taxon>Actinomycetota</taxon>
        <taxon>Actinomycetes</taxon>
        <taxon>Pseudonocardiales</taxon>
        <taxon>Pseudonocardiaceae</taxon>
        <taxon>Saccharopolyspora</taxon>
    </lineage>
</organism>
<evidence type="ECO:0000256" key="1">
    <source>
        <dbReference type="ARBA" id="ARBA00006464"/>
    </source>
</evidence>
<name>A0A840NG40_9PSEU</name>
<keyword evidence="2" id="KW-0472">Membrane</keyword>
<evidence type="ECO:0000313" key="5">
    <source>
        <dbReference type="Proteomes" id="UP000580474"/>
    </source>
</evidence>
<feature type="transmembrane region" description="Helical" evidence="2">
    <location>
        <begin position="59"/>
        <end position="76"/>
    </location>
</feature>
<dbReference type="GO" id="GO:0016780">
    <property type="term" value="F:phosphotransferase activity, for other substituted phosphate groups"/>
    <property type="evidence" value="ECO:0007669"/>
    <property type="project" value="TreeGrafter"/>
</dbReference>
<dbReference type="InterPro" id="IPR036291">
    <property type="entry name" value="NAD(P)-bd_dom_sf"/>
</dbReference>
<dbReference type="AlphaFoldDB" id="A0A840NG40"/>
<accession>A0A840NG40</accession>
<keyword evidence="2" id="KW-0812">Transmembrane</keyword>
<evidence type="ECO:0000259" key="3">
    <source>
        <dbReference type="Pfam" id="PF02397"/>
    </source>
</evidence>
<comment type="similarity">
    <text evidence="1">Belongs to the bacterial sugar transferase family.</text>
</comment>
<reference evidence="4 5" key="1">
    <citation type="submission" date="2020-08" db="EMBL/GenBank/DDBJ databases">
        <title>Sequencing the genomes of 1000 actinobacteria strains.</title>
        <authorList>
            <person name="Klenk H.-P."/>
        </authorList>
    </citation>
    <scope>NUCLEOTIDE SEQUENCE [LARGE SCALE GENOMIC DNA]</scope>
    <source>
        <strain evidence="4 5">DSM 45582</strain>
    </source>
</reference>
<dbReference type="SUPFAM" id="SSF51735">
    <property type="entry name" value="NAD(P)-binding Rossmann-fold domains"/>
    <property type="match status" value="1"/>
</dbReference>
<dbReference type="RefSeq" id="WP_246456749.1">
    <property type="nucleotide sequence ID" value="NZ_JACHIV010000001.1"/>
</dbReference>
<dbReference type="Pfam" id="PF13727">
    <property type="entry name" value="CoA_binding_3"/>
    <property type="match status" value="1"/>
</dbReference>
<dbReference type="PANTHER" id="PTHR30576">
    <property type="entry name" value="COLANIC BIOSYNTHESIS UDP-GLUCOSE LIPID CARRIER TRANSFERASE"/>
    <property type="match status" value="1"/>
</dbReference>
<keyword evidence="4" id="KW-0808">Transferase</keyword>
<feature type="domain" description="Bacterial sugar transferase" evidence="3">
    <location>
        <begin position="269"/>
        <end position="445"/>
    </location>
</feature>
<comment type="caution">
    <text evidence="4">The sequence shown here is derived from an EMBL/GenBank/DDBJ whole genome shotgun (WGS) entry which is preliminary data.</text>
</comment>
<sequence length="454" mass="48031">MSIADLRPGPGPMPCALRSPVRTGERAAPRLLPVVLWPVVDAAALTAVAFAMGVPGLPGALYVAVVLVVLAVDGGQRLRICLRVGDQVPRLAGAAAVPAALLVPWTESGWLAPAGAGALVLARGAGGAGMRAAHRRGLLVEPVLIVGAGPVGTRLARALREHPEFGLRPAFLADGPAGDGTPVLGRPQRLGELVVRHRATRVILCAGDTDADLVSIVRDCRPLPAEVYLVPSLPELGVAVPQRFLDEVWGVPLVPLRRFAHTGAAVRAKRAFDVVVAGALLVLLAPVLLVLAAAVRLGGGGAALFRQRRVTGAGRSATVVKLRTVPVGSEQGWSVCATDTTPLSRWLRGTHFDELPQLGNVLRGEMSVVGPRPERPCYAERFAREIPRYHDRHRVRGGMTGWAQVHGLHGDTSIPERAEFDNRYIENWTPWLDVVVVARTVGIVLTTAMGGGQR</sequence>
<dbReference type="EMBL" id="JACHIV010000001">
    <property type="protein sequence ID" value="MBB5069218.1"/>
    <property type="molecule type" value="Genomic_DNA"/>
</dbReference>
<dbReference type="InterPro" id="IPR003362">
    <property type="entry name" value="Bact_transf"/>
</dbReference>
<feature type="transmembrane region" description="Helical" evidence="2">
    <location>
        <begin position="274"/>
        <end position="295"/>
    </location>
</feature>
<keyword evidence="5" id="KW-1185">Reference proteome</keyword>